<feature type="region of interest" description="Disordered" evidence="1">
    <location>
        <begin position="1"/>
        <end position="87"/>
    </location>
</feature>
<evidence type="ECO:0000256" key="1">
    <source>
        <dbReference type="SAM" id="MobiDB-lite"/>
    </source>
</evidence>
<feature type="compositionally biased region" description="Low complexity" evidence="1">
    <location>
        <begin position="30"/>
        <end position="42"/>
    </location>
</feature>
<organism evidence="3 4">
    <name type="scientific">Dovyalis caffra</name>
    <dbReference type="NCBI Taxonomy" id="77055"/>
    <lineage>
        <taxon>Eukaryota</taxon>
        <taxon>Viridiplantae</taxon>
        <taxon>Streptophyta</taxon>
        <taxon>Embryophyta</taxon>
        <taxon>Tracheophyta</taxon>
        <taxon>Spermatophyta</taxon>
        <taxon>Magnoliopsida</taxon>
        <taxon>eudicotyledons</taxon>
        <taxon>Gunneridae</taxon>
        <taxon>Pentapetalae</taxon>
        <taxon>rosids</taxon>
        <taxon>fabids</taxon>
        <taxon>Malpighiales</taxon>
        <taxon>Salicaceae</taxon>
        <taxon>Flacourtieae</taxon>
        <taxon>Dovyalis</taxon>
    </lineage>
</organism>
<feature type="compositionally biased region" description="Polar residues" evidence="1">
    <location>
        <begin position="1"/>
        <end position="18"/>
    </location>
</feature>
<dbReference type="Proteomes" id="UP001314170">
    <property type="component" value="Unassembled WGS sequence"/>
</dbReference>
<sequence length="87" mass="9468">MGVLDSSSETQALVTTHNRGGSSRGRRPSSRQQGGRNQPRNRSSARCGLDTAGKTWARRIKDSNKGVIKSSINRNSMKKASHTLSDE</sequence>
<dbReference type="AlphaFoldDB" id="A0AAV1R8P3"/>
<evidence type="ECO:0000313" key="2">
    <source>
        <dbReference type="EMBL" id="CAK7324365.1"/>
    </source>
</evidence>
<dbReference type="EMBL" id="CAWUPB010000903">
    <property type="protein sequence ID" value="CAK7328686.1"/>
    <property type="molecule type" value="Genomic_DNA"/>
</dbReference>
<evidence type="ECO:0000313" key="4">
    <source>
        <dbReference type="Proteomes" id="UP001314170"/>
    </source>
</evidence>
<evidence type="ECO:0000313" key="3">
    <source>
        <dbReference type="EMBL" id="CAK7328686.1"/>
    </source>
</evidence>
<proteinExistence type="predicted"/>
<name>A0AAV1R8P3_9ROSI</name>
<reference evidence="3 4" key="1">
    <citation type="submission" date="2024-01" db="EMBL/GenBank/DDBJ databases">
        <authorList>
            <person name="Waweru B."/>
        </authorList>
    </citation>
    <scope>NUCLEOTIDE SEQUENCE [LARGE SCALE GENOMIC DNA]</scope>
</reference>
<accession>A0AAV1R8P3</accession>
<keyword evidence="4" id="KW-1185">Reference proteome</keyword>
<protein>
    <submittedName>
        <fullName evidence="3">Uncharacterized protein</fullName>
    </submittedName>
</protein>
<comment type="caution">
    <text evidence="3">The sequence shown here is derived from an EMBL/GenBank/DDBJ whole genome shotgun (WGS) entry which is preliminary data.</text>
</comment>
<gene>
    <name evidence="2" type="ORF">DCAF_LOCUS2005</name>
    <name evidence="3" type="ORF">DCAF_LOCUS6416</name>
</gene>
<dbReference type="EMBL" id="CAWUPB010000277">
    <property type="protein sequence ID" value="CAK7324365.1"/>
    <property type="molecule type" value="Genomic_DNA"/>
</dbReference>